<keyword evidence="2 5" id="KW-0812">Transmembrane</keyword>
<keyword evidence="4 5" id="KW-0472">Membrane</keyword>
<proteinExistence type="predicted"/>
<dbReference type="AlphaFoldDB" id="A0A318DY27"/>
<feature type="transmembrane region" description="Helical" evidence="5">
    <location>
        <begin position="103"/>
        <end position="124"/>
    </location>
</feature>
<feature type="transmembrane region" description="Helical" evidence="5">
    <location>
        <begin position="343"/>
        <end position="364"/>
    </location>
</feature>
<dbReference type="PANTHER" id="PTHR43424">
    <property type="entry name" value="LOCUS PUTATIVE PROTEIN 1-RELATED"/>
    <property type="match status" value="1"/>
</dbReference>
<gene>
    <name evidence="6" type="ORF">C8C78_13327</name>
</gene>
<feature type="transmembrane region" description="Helical" evidence="5">
    <location>
        <begin position="276"/>
        <end position="293"/>
    </location>
</feature>
<evidence type="ECO:0000256" key="2">
    <source>
        <dbReference type="ARBA" id="ARBA00022692"/>
    </source>
</evidence>
<feature type="transmembrane region" description="Helical" evidence="5">
    <location>
        <begin position="25"/>
        <end position="50"/>
    </location>
</feature>
<organism evidence="6 7">
    <name type="scientific">Halanaerobium congolense</name>
    <dbReference type="NCBI Taxonomy" id="54121"/>
    <lineage>
        <taxon>Bacteria</taxon>
        <taxon>Bacillati</taxon>
        <taxon>Bacillota</taxon>
        <taxon>Clostridia</taxon>
        <taxon>Halanaerobiales</taxon>
        <taxon>Halanaerobiaceae</taxon>
        <taxon>Halanaerobium</taxon>
    </lineage>
</organism>
<keyword evidence="3 5" id="KW-1133">Transmembrane helix</keyword>
<protein>
    <submittedName>
        <fullName evidence="6">O-antigen/teichoic acid export membrane protein</fullName>
    </submittedName>
</protein>
<sequence>MKIIKSILPSFIIEKIEGRDNLKNILFNINWLTFEKMITMLLGLLVGAWVARYLGPEDYGKYNYAVSFVALFTFISTLGLEQIVVRNIVEYPEDKNKLLGTTFFLRLIGSILLNIIVLIIITIFNIKTEQIRIFIMIISIGYIFKSFDTIKYWFRSQIKSKYSVLASTISLIMISLLKIFFILNKASVSIFVWLSTINILLIGTMLVIFYQLYSRNSILKWRLDFEWIVELLKDSWPLILSGAAVAVHMRIDQVMIGSMINDESLGIYSAAVKLKQWGFLAVIITNSVFPTLVKTRKKNMKLYYNRLQKLFDIMIWLGLFISISVTVMSGYIINILYGPSYSGAALILSIHSWIANFNYFGIITSKYLIAENLTKISFYRTFLGAITNIILNFLLIPYYGIVGASIATLISVFVQDWMSNLFFRKTRKLNFMYFKSFNFLRLIK</sequence>
<feature type="transmembrane region" description="Helical" evidence="5">
    <location>
        <begin position="376"/>
        <end position="395"/>
    </location>
</feature>
<feature type="transmembrane region" description="Helical" evidence="5">
    <location>
        <begin position="313"/>
        <end position="337"/>
    </location>
</feature>
<dbReference type="Proteomes" id="UP000247389">
    <property type="component" value="Unassembled WGS sequence"/>
</dbReference>
<dbReference type="CDD" id="cd13128">
    <property type="entry name" value="MATE_Wzx_like"/>
    <property type="match status" value="1"/>
</dbReference>
<dbReference type="InterPro" id="IPR002797">
    <property type="entry name" value="Polysacc_synth"/>
</dbReference>
<comment type="caution">
    <text evidence="6">The sequence shown here is derived from an EMBL/GenBank/DDBJ whole genome shotgun (WGS) entry which is preliminary data.</text>
</comment>
<comment type="subcellular location">
    <subcellularLocation>
        <location evidence="1">Membrane</location>
        <topology evidence="1">Multi-pass membrane protein</topology>
    </subcellularLocation>
</comment>
<feature type="transmembrane region" description="Helical" evidence="5">
    <location>
        <begin position="130"/>
        <end position="150"/>
    </location>
</feature>
<feature type="transmembrane region" description="Helical" evidence="5">
    <location>
        <begin position="62"/>
        <end position="83"/>
    </location>
</feature>
<name>A0A318DY27_9FIRM</name>
<feature type="transmembrane region" description="Helical" evidence="5">
    <location>
        <begin position="401"/>
        <end position="423"/>
    </location>
</feature>
<accession>A0A318DY27</accession>
<dbReference type="PANTHER" id="PTHR43424:SF1">
    <property type="entry name" value="LOCUS PUTATIVE PROTEIN 1-RELATED"/>
    <property type="match status" value="1"/>
</dbReference>
<reference evidence="6 7" key="1">
    <citation type="submission" date="2018-04" db="EMBL/GenBank/DDBJ databases">
        <title>Subsurface microbial communities from deep shales in Ohio and West Virginia, USA.</title>
        <authorList>
            <person name="Wrighton K."/>
        </authorList>
    </citation>
    <scope>NUCLEOTIDE SEQUENCE [LARGE SCALE GENOMIC DNA]</scope>
    <source>
        <strain evidence="6 7">MSL28</strain>
    </source>
</reference>
<feature type="transmembrane region" description="Helical" evidence="5">
    <location>
        <begin position="162"/>
        <end position="184"/>
    </location>
</feature>
<evidence type="ECO:0000313" key="7">
    <source>
        <dbReference type="Proteomes" id="UP000247389"/>
    </source>
</evidence>
<evidence type="ECO:0000256" key="3">
    <source>
        <dbReference type="ARBA" id="ARBA00022989"/>
    </source>
</evidence>
<feature type="transmembrane region" description="Helical" evidence="5">
    <location>
        <begin position="190"/>
        <end position="213"/>
    </location>
</feature>
<evidence type="ECO:0000256" key="1">
    <source>
        <dbReference type="ARBA" id="ARBA00004141"/>
    </source>
</evidence>
<dbReference type="GO" id="GO:0016020">
    <property type="term" value="C:membrane"/>
    <property type="evidence" value="ECO:0007669"/>
    <property type="project" value="UniProtKB-SubCell"/>
</dbReference>
<dbReference type="EMBL" id="QICM01000033">
    <property type="protein sequence ID" value="PXV62458.1"/>
    <property type="molecule type" value="Genomic_DNA"/>
</dbReference>
<dbReference type="Pfam" id="PF01943">
    <property type="entry name" value="Polysacc_synt"/>
    <property type="match status" value="1"/>
</dbReference>
<dbReference type="InterPro" id="IPR052556">
    <property type="entry name" value="PolySynth_Transporter"/>
</dbReference>
<evidence type="ECO:0000256" key="5">
    <source>
        <dbReference type="SAM" id="Phobius"/>
    </source>
</evidence>
<dbReference type="RefSeq" id="WP_181413353.1">
    <property type="nucleotide sequence ID" value="NZ_QICM01000033.1"/>
</dbReference>
<evidence type="ECO:0000313" key="6">
    <source>
        <dbReference type="EMBL" id="PXV62458.1"/>
    </source>
</evidence>
<evidence type="ECO:0000256" key="4">
    <source>
        <dbReference type="ARBA" id="ARBA00023136"/>
    </source>
</evidence>